<keyword evidence="2" id="KW-1185">Reference proteome</keyword>
<dbReference type="SUPFAM" id="SSF52833">
    <property type="entry name" value="Thioredoxin-like"/>
    <property type="match status" value="1"/>
</dbReference>
<keyword evidence="1" id="KW-0413">Isomerase</keyword>
<proteinExistence type="predicted"/>
<dbReference type="InterPro" id="IPR036249">
    <property type="entry name" value="Thioredoxin-like_sf"/>
</dbReference>
<protein>
    <submittedName>
        <fullName evidence="1">DsbA family dithiol-disulfide isomerase</fullName>
    </submittedName>
</protein>
<organism evidence="1 2">
    <name type="scientific">Amycolatopsis echigonensis</name>
    <dbReference type="NCBI Taxonomy" id="2576905"/>
    <lineage>
        <taxon>Bacteria</taxon>
        <taxon>Bacillati</taxon>
        <taxon>Actinomycetota</taxon>
        <taxon>Actinomycetes</taxon>
        <taxon>Pseudonocardiales</taxon>
        <taxon>Pseudonocardiaceae</taxon>
        <taxon>Amycolatopsis</taxon>
    </lineage>
</organism>
<reference evidence="1 2" key="1">
    <citation type="submission" date="2017-12" db="EMBL/GenBank/DDBJ databases">
        <title>Sequencing the genomes of 1000 Actinobacteria strains.</title>
        <authorList>
            <person name="Klenk H.-P."/>
        </authorList>
    </citation>
    <scope>NUCLEOTIDE SEQUENCE [LARGE SCALE GENOMIC DNA]</scope>
    <source>
        <strain evidence="1 2">DSM 45165</strain>
    </source>
</reference>
<evidence type="ECO:0000313" key="2">
    <source>
        <dbReference type="Proteomes" id="UP000233750"/>
    </source>
</evidence>
<comment type="caution">
    <text evidence="1">The sequence shown here is derived from an EMBL/GenBank/DDBJ whole genome shotgun (WGS) entry which is preliminary data.</text>
</comment>
<evidence type="ECO:0000313" key="1">
    <source>
        <dbReference type="EMBL" id="PKW00021.1"/>
    </source>
</evidence>
<dbReference type="RefSeq" id="WP_208637209.1">
    <property type="nucleotide sequence ID" value="NZ_PJMY01000001.1"/>
</dbReference>
<dbReference type="AlphaFoldDB" id="A0A2N3X1M1"/>
<dbReference type="Proteomes" id="UP000233750">
    <property type="component" value="Unassembled WGS sequence"/>
</dbReference>
<dbReference type="EMBL" id="PJMY01000001">
    <property type="protein sequence ID" value="PKW00021.1"/>
    <property type="molecule type" value="Genomic_DNA"/>
</dbReference>
<dbReference type="GO" id="GO:0016853">
    <property type="term" value="F:isomerase activity"/>
    <property type="evidence" value="ECO:0007669"/>
    <property type="project" value="UniProtKB-KW"/>
</dbReference>
<sequence>MAAGISCPPNTIVVFSDIGCPWASLALHWLRRESASRELVIEHRAFPLELFNRRGTPKPILDAEIAVIASTEPELGWRPWQRAESEYPVTMLPALEAVRAARSPEVGGARAADQLDAALRKAFYVDSRTISLYSEIISVAEECSELDAARLAWELRRGHHREAVHEDFEISSSDLVQGSPHVFLPGGRSVHNPGVSFAWTAPYGQGFPVIREYDPGVWRALVHASISTSRQQKEENDVDRLG</sequence>
<dbReference type="Gene3D" id="3.40.30.10">
    <property type="entry name" value="Glutaredoxin"/>
    <property type="match status" value="1"/>
</dbReference>
<gene>
    <name evidence="1" type="ORF">ATK30_0092</name>
</gene>
<name>A0A2N3X1M1_9PSEU</name>
<accession>A0A2N3X1M1</accession>